<sequence>MSIGKWIVVAFVLFAGFIATLVTVCMKEDISLVSKEYYKEELAYQSQIQRINNTAELKAKPVITASDSKLNIVFGDFKNIENGEVKLFCPSNDNMDRTFNIVTTENTIQTFDVSSLQKGMYKAKFKWRMNGKEFYQEEVIFI</sequence>
<evidence type="ECO:0000313" key="3">
    <source>
        <dbReference type="Proteomes" id="UP000772618"/>
    </source>
</evidence>
<proteinExistence type="predicted"/>
<accession>A0ABS5VRF6</accession>
<comment type="caution">
    <text evidence="2">The sequence shown here is derived from an EMBL/GenBank/DDBJ whole genome shotgun (WGS) entry which is preliminary data.</text>
</comment>
<organism evidence="2 3">
    <name type="scientific">Chryseosolibacter indicus</name>
    <dbReference type="NCBI Taxonomy" id="2782351"/>
    <lineage>
        <taxon>Bacteria</taxon>
        <taxon>Pseudomonadati</taxon>
        <taxon>Bacteroidota</taxon>
        <taxon>Cytophagia</taxon>
        <taxon>Cytophagales</taxon>
        <taxon>Chryseotaleaceae</taxon>
        <taxon>Chryseosolibacter</taxon>
    </lineage>
</organism>
<keyword evidence="3" id="KW-1185">Reference proteome</keyword>
<dbReference type="RefSeq" id="WP_254153713.1">
    <property type="nucleotide sequence ID" value="NZ_JAHESD010000019.1"/>
</dbReference>
<keyword evidence="1" id="KW-0812">Transmembrane</keyword>
<feature type="transmembrane region" description="Helical" evidence="1">
    <location>
        <begin position="6"/>
        <end position="26"/>
    </location>
</feature>
<dbReference type="Pfam" id="PF05751">
    <property type="entry name" value="FixH"/>
    <property type="match status" value="1"/>
</dbReference>
<dbReference type="Proteomes" id="UP000772618">
    <property type="component" value="Unassembled WGS sequence"/>
</dbReference>
<evidence type="ECO:0000256" key="1">
    <source>
        <dbReference type="SAM" id="Phobius"/>
    </source>
</evidence>
<protein>
    <submittedName>
        <fullName evidence="2">FixH family protein</fullName>
    </submittedName>
</protein>
<dbReference type="InterPro" id="IPR008620">
    <property type="entry name" value="FixH"/>
</dbReference>
<evidence type="ECO:0000313" key="2">
    <source>
        <dbReference type="EMBL" id="MBT1703751.1"/>
    </source>
</evidence>
<name>A0ABS5VRF6_9BACT</name>
<keyword evidence="1" id="KW-1133">Transmembrane helix</keyword>
<gene>
    <name evidence="2" type="ORF">KK060_10700</name>
</gene>
<reference evidence="2 3" key="1">
    <citation type="submission" date="2021-05" db="EMBL/GenBank/DDBJ databases">
        <title>A Polyphasic approach of four new species of the genus Ohtaekwangia: Ohtaekwangia histidinii sp. nov., Ohtaekwangia cretensis sp. nov., Ohtaekwangia indiensis sp. nov., Ohtaekwangia reichenbachii sp. nov. from diverse environment.</title>
        <authorList>
            <person name="Octaviana S."/>
        </authorList>
    </citation>
    <scope>NUCLEOTIDE SEQUENCE [LARGE SCALE GENOMIC DNA]</scope>
    <source>
        <strain evidence="2 3">PWU20</strain>
    </source>
</reference>
<dbReference type="EMBL" id="JAHESD010000019">
    <property type="protein sequence ID" value="MBT1703751.1"/>
    <property type="molecule type" value="Genomic_DNA"/>
</dbReference>
<keyword evidence="1" id="KW-0472">Membrane</keyword>